<proteinExistence type="predicted"/>
<dbReference type="KEGG" id="vg:19526365"/>
<reference evidence="2" key="1">
    <citation type="submission" date="2014-09" db="EMBL/GenBank/DDBJ databases">
        <authorList>
            <person name="Sauder A.B."/>
            <person name="McKenzie Q.R."/>
            <person name="Temple L.M."/>
            <person name="Alexis B.K."/>
            <person name="Al-Atrache Z."/>
            <person name="Lewis L.O."/>
            <person name="Loesser-Casey K.E."/>
            <person name="Mitchell K.J."/>
        </authorList>
    </citation>
    <scope>NUCLEOTIDE SEQUENCE [LARGE SCALE GENOMIC DNA]</scope>
</reference>
<dbReference type="Proteomes" id="UP000026902">
    <property type="component" value="Segment"/>
</dbReference>
<dbReference type="EMBL" id="KJ489397">
    <property type="protein sequence ID" value="AHZ09499.1"/>
    <property type="molecule type" value="Genomic_DNA"/>
</dbReference>
<name>A0A024AYX2_9CAUD</name>
<sequence length="73" mass="8391">MEKRPWQIDIIGDADTTQYKSVKKSRAMGLSYAPYPSPDNVLAQKKHYSELRDLVYKDTLLAVPYSGEEDRNV</sequence>
<protein>
    <submittedName>
        <fullName evidence="1">Uncharacterized protein</fullName>
    </submittedName>
</protein>
<organism evidence="1 2">
    <name type="scientific">Bacillus phage CAM003</name>
    <dbReference type="NCBI Taxonomy" id="1486657"/>
    <lineage>
        <taxon>Viruses</taxon>
        <taxon>Duplodnaviria</taxon>
        <taxon>Heunggongvirae</taxon>
        <taxon>Uroviricota</taxon>
        <taxon>Caudoviricetes</taxon>
        <taxon>Herelleviridae</taxon>
        <taxon>Bastillevirinae</taxon>
        <taxon>Bastillevirus</taxon>
        <taxon>Bastillevirus CAM003</taxon>
    </lineage>
</organism>
<evidence type="ECO:0000313" key="2">
    <source>
        <dbReference type="Proteomes" id="UP000026902"/>
    </source>
</evidence>
<evidence type="ECO:0000313" key="1">
    <source>
        <dbReference type="EMBL" id="AHZ09499.1"/>
    </source>
</evidence>
<accession>A0A024AYX2</accession>
<keyword evidence="2" id="KW-1185">Reference proteome</keyword>
<dbReference type="RefSeq" id="YP_009036965.1">
    <property type="nucleotide sequence ID" value="NC_024216.1"/>
</dbReference>
<dbReference type="GeneID" id="19526365"/>